<protein>
    <submittedName>
        <fullName evidence="1">Uncharacterized protein</fullName>
    </submittedName>
</protein>
<name>A0A8D9UHJ6_9VIRU</name>
<proteinExistence type="predicted"/>
<accession>A0A8D9UHJ6</accession>
<sequence length="31" mass="3999">MFCRFFQLHRKLRNLRLVIVKFFIFTSYNFL</sequence>
<reference evidence="1" key="1">
    <citation type="journal article" date="2021" name="Proc. Natl. Acad. Sci. U.S.A.">
        <title>A Catalog of Tens of Thousands of Viruses from Human Metagenomes Reveals Hidden Associations with Chronic Diseases.</title>
        <authorList>
            <person name="Tisza M.J."/>
            <person name="Buck C.B."/>
        </authorList>
    </citation>
    <scope>NUCLEOTIDE SEQUENCE</scope>
    <source>
        <strain evidence="1">CtOZu12</strain>
    </source>
</reference>
<evidence type="ECO:0000313" key="1">
    <source>
        <dbReference type="EMBL" id="DAD55694.1"/>
    </source>
</evidence>
<dbReference type="EMBL" id="BK029940">
    <property type="protein sequence ID" value="DAD55694.1"/>
    <property type="molecule type" value="Genomic_DNA"/>
</dbReference>
<organism evidence="1">
    <name type="scientific">Bacteriophage sp</name>
    <dbReference type="NCBI Taxonomy" id="38018"/>
    <lineage>
        <taxon>Viruses</taxon>
    </lineage>
</organism>